<reference evidence="1" key="2">
    <citation type="journal article" date="2015" name="Fish Shellfish Immunol.">
        <title>Early steps in the European eel (Anguilla anguilla)-Vibrio vulnificus interaction in the gills: Role of the RtxA13 toxin.</title>
        <authorList>
            <person name="Callol A."/>
            <person name="Pajuelo D."/>
            <person name="Ebbesson L."/>
            <person name="Teles M."/>
            <person name="MacKenzie S."/>
            <person name="Amaro C."/>
        </authorList>
    </citation>
    <scope>NUCLEOTIDE SEQUENCE</scope>
</reference>
<accession>A0A0E9TVB6</accession>
<reference evidence="1" key="1">
    <citation type="submission" date="2014-11" db="EMBL/GenBank/DDBJ databases">
        <authorList>
            <person name="Amaro Gonzalez C."/>
        </authorList>
    </citation>
    <scope>NUCLEOTIDE SEQUENCE</scope>
</reference>
<proteinExistence type="predicted"/>
<protein>
    <submittedName>
        <fullName evidence="1">Uncharacterized protein</fullName>
    </submittedName>
</protein>
<organism evidence="1">
    <name type="scientific">Anguilla anguilla</name>
    <name type="common">European freshwater eel</name>
    <name type="synonym">Muraena anguilla</name>
    <dbReference type="NCBI Taxonomy" id="7936"/>
    <lineage>
        <taxon>Eukaryota</taxon>
        <taxon>Metazoa</taxon>
        <taxon>Chordata</taxon>
        <taxon>Craniata</taxon>
        <taxon>Vertebrata</taxon>
        <taxon>Euteleostomi</taxon>
        <taxon>Actinopterygii</taxon>
        <taxon>Neopterygii</taxon>
        <taxon>Teleostei</taxon>
        <taxon>Anguilliformes</taxon>
        <taxon>Anguillidae</taxon>
        <taxon>Anguilla</taxon>
    </lineage>
</organism>
<sequence>MTHSVLKYTFHFTYAFHFIYIRHFCLYHICEIDNKYQLCISQFPLQRRQQFFVN</sequence>
<name>A0A0E9TVB6_ANGAN</name>
<dbReference type="EMBL" id="GBXM01050943">
    <property type="protein sequence ID" value="JAH57634.1"/>
    <property type="molecule type" value="Transcribed_RNA"/>
</dbReference>
<evidence type="ECO:0000313" key="1">
    <source>
        <dbReference type="EMBL" id="JAH57634.1"/>
    </source>
</evidence>
<dbReference type="AlphaFoldDB" id="A0A0E9TVB6"/>